<dbReference type="CDD" id="cd14014">
    <property type="entry name" value="STKc_PknB_like"/>
    <property type="match status" value="1"/>
</dbReference>
<evidence type="ECO:0000313" key="8">
    <source>
        <dbReference type="EMBL" id="MDC0668390.1"/>
    </source>
</evidence>
<dbReference type="GO" id="GO:0016301">
    <property type="term" value="F:kinase activity"/>
    <property type="evidence" value="ECO:0007669"/>
    <property type="project" value="UniProtKB-KW"/>
</dbReference>
<feature type="binding site" evidence="6">
    <location>
        <position position="68"/>
    </location>
    <ligand>
        <name>ATP</name>
        <dbReference type="ChEBI" id="CHEBI:30616"/>
    </ligand>
</feature>
<dbReference type="EMBL" id="JAQNDN010000004">
    <property type="protein sequence ID" value="MDC0668390.1"/>
    <property type="molecule type" value="Genomic_DNA"/>
</dbReference>
<keyword evidence="1" id="KW-0808">Transferase</keyword>
<keyword evidence="9" id="KW-1185">Reference proteome</keyword>
<keyword evidence="2 6" id="KW-0547">Nucleotide-binding</keyword>
<evidence type="ECO:0000259" key="7">
    <source>
        <dbReference type="PROSITE" id="PS50011"/>
    </source>
</evidence>
<dbReference type="InterPro" id="IPR011009">
    <property type="entry name" value="Kinase-like_dom_sf"/>
</dbReference>
<dbReference type="InterPro" id="IPR011990">
    <property type="entry name" value="TPR-like_helical_dom_sf"/>
</dbReference>
<dbReference type="InterPro" id="IPR008271">
    <property type="entry name" value="Ser/Thr_kinase_AS"/>
</dbReference>
<dbReference type="PROSITE" id="PS50005">
    <property type="entry name" value="TPR"/>
    <property type="match status" value="1"/>
</dbReference>
<evidence type="ECO:0000256" key="4">
    <source>
        <dbReference type="ARBA" id="ARBA00022840"/>
    </source>
</evidence>
<sequence length="787" mass="85183">MSGTPTEIGDTLVPGARGTGDWGDLELRGIRGQVIAGRYELLALLGRGGMGMVFSARDRELDEVVALKMLHPSLSCGTQDRIRREVKLARRITHRNVARTFELGEHQGSRFLTMEFVDGEPLANVLERQPRLPVERAAPIFIAVCEALEAAHEAGVVHRDIKPDNVLVELRGRVVVTDFGVAAFKDESQDGGGTPAYMAPEQVTGGEVTLQTDLYALGVMMFEVLTGAMPWPADTAIASMMRRLDEPPPDVLAAAPGLPPAIAAIVAHCLAREGHARPASARAVAEALRAALLEADIDPALPSSSTLLAIQAPSRRDTPVAGAPARTLAVLPFVAGPEIDGYVADALVEDLIDSLSALKGLRVRARTRIDGDARERDPQELGRALAVGFVVDGSLRRLGPRLRVGLRLVDVASGFQTWSERFEVAPEQVLTLAGPATRAIAGALTLDERGQDREAPTDPAALDLYLRARHHYHLFTPPDTVRAVELFHEAAALDPESPMIASGLSMAAVRLSFVQMDTSSTLLTTARAAAERALARAPQLGEPYLALANLSLVTGDQVTAARHARNAIARAPSSADAHELLGRLLLEAGRVEDGERRLKAALELDPRLSVARWELVRLAAFDGDWDRHDRLVADRPDRERRAPWAVLVRFATWRGDPALLARLEAELRDDPAVQFRELYLALFSVYDGRMPLAPVLAAVDVELGRAGHGTRQQQFLLQLMVELAGAVKDNTTALSLLDRAAAAGVFDLLWLDRCPLLMHLHQEPGFARVRAQIQSRADAIVDAIWSG</sequence>
<dbReference type="InterPro" id="IPR017441">
    <property type="entry name" value="Protein_kinase_ATP_BS"/>
</dbReference>
<evidence type="ECO:0000256" key="3">
    <source>
        <dbReference type="ARBA" id="ARBA00022777"/>
    </source>
</evidence>
<organism evidence="8 9">
    <name type="scientific">Nannocystis radixulma</name>
    <dbReference type="NCBI Taxonomy" id="2995305"/>
    <lineage>
        <taxon>Bacteria</taxon>
        <taxon>Pseudomonadati</taxon>
        <taxon>Myxococcota</taxon>
        <taxon>Polyangia</taxon>
        <taxon>Nannocystales</taxon>
        <taxon>Nannocystaceae</taxon>
        <taxon>Nannocystis</taxon>
    </lineage>
</organism>
<dbReference type="Gene3D" id="3.30.200.20">
    <property type="entry name" value="Phosphorylase Kinase, domain 1"/>
    <property type="match status" value="1"/>
</dbReference>
<keyword evidence="4 6" id="KW-0067">ATP-binding</keyword>
<name>A0ABT5B2R4_9BACT</name>
<dbReference type="SMART" id="SM00220">
    <property type="entry name" value="S_TKc"/>
    <property type="match status" value="1"/>
</dbReference>
<dbReference type="SUPFAM" id="SSF56112">
    <property type="entry name" value="Protein kinase-like (PK-like)"/>
    <property type="match status" value="1"/>
</dbReference>
<dbReference type="Pfam" id="PF00069">
    <property type="entry name" value="Pkinase"/>
    <property type="match status" value="1"/>
</dbReference>
<gene>
    <name evidence="8" type="ORF">POL58_11610</name>
</gene>
<dbReference type="PROSITE" id="PS00108">
    <property type="entry name" value="PROTEIN_KINASE_ST"/>
    <property type="match status" value="1"/>
</dbReference>
<keyword evidence="5" id="KW-0802">TPR repeat</keyword>
<feature type="domain" description="Protein kinase" evidence="7">
    <location>
        <begin position="39"/>
        <end position="292"/>
    </location>
</feature>
<dbReference type="PROSITE" id="PS00107">
    <property type="entry name" value="PROTEIN_KINASE_ATP"/>
    <property type="match status" value="1"/>
</dbReference>
<evidence type="ECO:0000256" key="2">
    <source>
        <dbReference type="ARBA" id="ARBA00022741"/>
    </source>
</evidence>
<dbReference type="Pfam" id="PF14559">
    <property type="entry name" value="TPR_19"/>
    <property type="match status" value="1"/>
</dbReference>
<dbReference type="Gene3D" id="1.25.40.10">
    <property type="entry name" value="Tetratricopeptide repeat domain"/>
    <property type="match status" value="1"/>
</dbReference>
<accession>A0ABT5B2R4</accession>
<comment type="caution">
    <text evidence="8">The sequence shown here is derived from an EMBL/GenBank/DDBJ whole genome shotgun (WGS) entry which is preliminary data.</text>
</comment>
<evidence type="ECO:0000256" key="5">
    <source>
        <dbReference type="PROSITE-ProRule" id="PRU00339"/>
    </source>
</evidence>
<dbReference type="Proteomes" id="UP001217838">
    <property type="component" value="Unassembled WGS sequence"/>
</dbReference>
<keyword evidence="3 8" id="KW-0418">Kinase</keyword>
<dbReference type="PROSITE" id="PS50011">
    <property type="entry name" value="PROTEIN_KINASE_DOM"/>
    <property type="match status" value="1"/>
</dbReference>
<evidence type="ECO:0000313" key="9">
    <source>
        <dbReference type="Proteomes" id="UP001217838"/>
    </source>
</evidence>
<reference evidence="8 9" key="1">
    <citation type="submission" date="2022-11" db="EMBL/GenBank/DDBJ databases">
        <title>Minimal conservation of predation-associated metabolite biosynthetic gene clusters underscores biosynthetic potential of Myxococcota including descriptions for ten novel species: Archangium lansinium sp. nov., Myxococcus landrumus sp. nov., Nannocystis bai.</title>
        <authorList>
            <person name="Ahearne A."/>
            <person name="Stevens C."/>
            <person name="Dowd S."/>
        </authorList>
    </citation>
    <scope>NUCLEOTIDE SEQUENCE [LARGE SCALE GENOMIC DNA]</scope>
    <source>
        <strain evidence="8 9">NCELM</strain>
    </source>
</reference>
<dbReference type="InterPro" id="IPR019734">
    <property type="entry name" value="TPR_rpt"/>
</dbReference>
<proteinExistence type="predicted"/>
<evidence type="ECO:0000256" key="6">
    <source>
        <dbReference type="PROSITE-ProRule" id="PRU10141"/>
    </source>
</evidence>
<evidence type="ECO:0000256" key="1">
    <source>
        <dbReference type="ARBA" id="ARBA00022679"/>
    </source>
</evidence>
<feature type="repeat" description="TPR" evidence="5">
    <location>
        <begin position="575"/>
        <end position="608"/>
    </location>
</feature>
<dbReference type="PANTHER" id="PTHR43289">
    <property type="entry name" value="MITOGEN-ACTIVATED PROTEIN KINASE KINASE KINASE 20-RELATED"/>
    <property type="match status" value="1"/>
</dbReference>
<dbReference type="RefSeq" id="WP_271997467.1">
    <property type="nucleotide sequence ID" value="NZ_JAQNDN010000004.1"/>
</dbReference>
<dbReference type="InterPro" id="IPR000719">
    <property type="entry name" value="Prot_kinase_dom"/>
</dbReference>
<dbReference type="Gene3D" id="1.10.510.10">
    <property type="entry name" value="Transferase(Phosphotransferase) domain 1"/>
    <property type="match status" value="1"/>
</dbReference>
<dbReference type="SUPFAM" id="SSF48452">
    <property type="entry name" value="TPR-like"/>
    <property type="match status" value="1"/>
</dbReference>
<protein>
    <submittedName>
        <fullName evidence="8">Protein kinase</fullName>
    </submittedName>
</protein>
<dbReference type="PANTHER" id="PTHR43289:SF34">
    <property type="entry name" value="SERINE_THREONINE-PROTEIN KINASE YBDM-RELATED"/>
    <property type="match status" value="1"/>
</dbReference>